<organism evidence="7 8">
    <name type="scientific">Burkholderia ambifaria (strain MC40-6)</name>
    <dbReference type="NCBI Taxonomy" id="398577"/>
    <lineage>
        <taxon>Bacteria</taxon>
        <taxon>Pseudomonadati</taxon>
        <taxon>Pseudomonadota</taxon>
        <taxon>Betaproteobacteria</taxon>
        <taxon>Burkholderiales</taxon>
        <taxon>Burkholderiaceae</taxon>
        <taxon>Burkholderia</taxon>
        <taxon>Burkholderia cepacia complex</taxon>
    </lineage>
</organism>
<feature type="region of interest" description="Disordered" evidence="5">
    <location>
        <begin position="321"/>
        <end position="428"/>
    </location>
</feature>
<dbReference type="InterPro" id="IPR058163">
    <property type="entry name" value="LysR-type_TF_proteobact-type"/>
</dbReference>
<dbReference type="KEGG" id="bac:BamMC406_3552"/>
<feature type="region of interest" description="Disordered" evidence="5">
    <location>
        <begin position="269"/>
        <end position="299"/>
    </location>
</feature>
<dbReference type="PANTHER" id="PTHR30537">
    <property type="entry name" value="HTH-TYPE TRANSCRIPTIONAL REGULATOR"/>
    <property type="match status" value="1"/>
</dbReference>
<dbReference type="GO" id="GO:0003677">
    <property type="term" value="F:DNA binding"/>
    <property type="evidence" value="ECO:0007669"/>
    <property type="project" value="UniProtKB-KW"/>
</dbReference>
<evidence type="ECO:0000313" key="8">
    <source>
        <dbReference type="Proteomes" id="UP000001680"/>
    </source>
</evidence>
<evidence type="ECO:0000256" key="5">
    <source>
        <dbReference type="SAM" id="MobiDB-lite"/>
    </source>
</evidence>
<keyword evidence="4" id="KW-0804">Transcription</keyword>
<name>B1Z000_BURA4</name>
<protein>
    <submittedName>
        <fullName evidence="7">Transcriptional regulator, LysR family</fullName>
    </submittedName>
</protein>
<dbReference type="GO" id="GO:0003700">
    <property type="term" value="F:DNA-binding transcription factor activity"/>
    <property type="evidence" value="ECO:0007669"/>
    <property type="project" value="InterPro"/>
</dbReference>
<evidence type="ECO:0000259" key="6">
    <source>
        <dbReference type="PROSITE" id="PS50931"/>
    </source>
</evidence>
<feature type="compositionally biased region" description="Low complexity" evidence="5">
    <location>
        <begin position="418"/>
        <end position="428"/>
    </location>
</feature>
<keyword evidence="3" id="KW-0238">DNA-binding</keyword>
<evidence type="ECO:0000256" key="3">
    <source>
        <dbReference type="ARBA" id="ARBA00023125"/>
    </source>
</evidence>
<dbReference type="FunFam" id="1.10.10.10:FF:000001">
    <property type="entry name" value="LysR family transcriptional regulator"/>
    <property type="match status" value="1"/>
</dbReference>
<keyword evidence="2" id="KW-0805">Transcription regulation</keyword>
<evidence type="ECO:0000256" key="4">
    <source>
        <dbReference type="ARBA" id="ARBA00023163"/>
    </source>
</evidence>
<feature type="compositionally biased region" description="Basic residues" evidence="5">
    <location>
        <begin position="290"/>
        <end position="299"/>
    </location>
</feature>
<feature type="domain" description="HTH lysR-type" evidence="6">
    <location>
        <begin position="32"/>
        <end position="89"/>
    </location>
</feature>
<dbReference type="InterPro" id="IPR036388">
    <property type="entry name" value="WH-like_DNA-bd_sf"/>
</dbReference>
<accession>B1Z000</accession>
<dbReference type="PROSITE" id="PS50931">
    <property type="entry name" value="HTH_LYSR"/>
    <property type="match status" value="1"/>
</dbReference>
<dbReference type="InterPro" id="IPR005119">
    <property type="entry name" value="LysR_subst-bd"/>
</dbReference>
<dbReference type="Gene3D" id="1.10.10.10">
    <property type="entry name" value="Winged helix-like DNA-binding domain superfamily/Winged helix DNA-binding domain"/>
    <property type="match status" value="1"/>
</dbReference>
<dbReference type="Proteomes" id="UP000001680">
    <property type="component" value="Chromosome 2"/>
</dbReference>
<dbReference type="HOGENOM" id="CLU_640441_0_0_4"/>
<dbReference type="SUPFAM" id="SSF46785">
    <property type="entry name" value="Winged helix' DNA-binding domain"/>
    <property type="match status" value="1"/>
</dbReference>
<feature type="compositionally biased region" description="Basic residues" evidence="5">
    <location>
        <begin position="404"/>
        <end position="417"/>
    </location>
</feature>
<dbReference type="EMBL" id="CP001026">
    <property type="protein sequence ID" value="ACB66019.1"/>
    <property type="molecule type" value="Genomic_DNA"/>
</dbReference>
<reference evidence="8" key="1">
    <citation type="submission" date="2008-04" db="EMBL/GenBank/DDBJ databases">
        <title>Complete sequence of chromosome 2 of Burkholderia ambifaria MC40-6.</title>
        <authorList>
            <person name="Copeland A."/>
            <person name="Lucas S."/>
            <person name="Lapidus A."/>
            <person name="Glavina del Rio T."/>
            <person name="Dalin E."/>
            <person name="Tice H."/>
            <person name="Pitluck S."/>
            <person name="Chain P."/>
            <person name="Malfatti S."/>
            <person name="Shin M."/>
            <person name="Vergez L."/>
            <person name="Lang D."/>
            <person name="Schmutz J."/>
            <person name="Larimer F."/>
            <person name="Land M."/>
            <person name="Hauser L."/>
            <person name="Kyrpides N."/>
            <person name="Lykidis A."/>
            <person name="Ramette A."/>
            <person name="Konstantinidis K."/>
            <person name="Tiedje J."/>
            <person name="Richardson P."/>
        </authorList>
    </citation>
    <scope>NUCLEOTIDE SEQUENCE [LARGE SCALE GENOMIC DNA]</scope>
    <source>
        <strain evidence="8">MC40-6</strain>
    </source>
</reference>
<evidence type="ECO:0000256" key="2">
    <source>
        <dbReference type="ARBA" id="ARBA00023015"/>
    </source>
</evidence>
<dbReference type="InterPro" id="IPR036390">
    <property type="entry name" value="WH_DNA-bd_sf"/>
</dbReference>
<evidence type="ECO:0000256" key="1">
    <source>
        <dbReference type="ARBA" id="ARBA00009437"/>
    </source>
</evidence>
<proteinExistence type="inferred from homology"/>
<evidence type="ECO:0000313" key="7">
    <source>
        <dbReference type="EMBL" id="ACB66019.1"/>
    </source>
</evidence>
<dbReference type="InterPro" id="IPR000847">
    <property type="entry name" value="LysR_HTH_N"/>
</dbReference>
<dbReference type="Pfam" id="PF00126">
    <property type="entry name" value="HTH_1"/>
    <property type="match status" value="1"/>
</dbReference>
<dbReference type="PANTHER" id="PTHR30537:SF5">
    <property type="entry name" value="HTH-TYPE TRANSCRIPTIONAL ACTIVATOR TTDR-RELATED"/>
    <property type="match status" value="1"/>
</dbReference>
<dbReference type="SUPFAM" id="SSF53850">
    <property type="entry name" value="Periplasmic binding protein-like II"/>
    <property type="match status" value="1"/>
</dbReference>
<comment type="similarity">
    <text evidence="1">Belongs to the LysR transcriptional regulatory family.</text>
</comment>
<dbReference type="Pfam" id="PF03466">
    <property type="entry name" value="LysR_substrate"/>
    <property type="match status" value="1"/>
</dbReference>
<dbReference type="Gene3D" id="3.40.190.290">
    <property type="match status" value="1"/>
</dbReference>
<gene>
    <name evidence="7" type="ordered locus">BamMC406_3552</name>
</gene>
<dbReference type="AlphaFoldDB" id="B1Z000"/>
<sequence>MHVAATRRSIVRGERPIIHLNSFHFLPKVRTDSTSDFEFFVQLAKLKSLSGAARSLGITPPAATKRLGILEDRFGKRLVNRTTRSVSLTPEGEMYARYATQILDQVREMEDAIAGTPADPHGRLRINATLGFGRTTIAPLVSEFAKRYPNVDVQFVVTDRPVDLVEGAFDMAIRFGELPDQRLRARRLMSNRRFLCASPKYLERNGVPQCKEDLAHHRCIIHTQNDDAFGVWRFMQEDHLEALKVSGSLSSNDGDIVLRWALGAGRSRHPDPLGVGSRQIHPERPTPSRAARRRPAVRRPVRLLSRATQRIDAGPRVHRLSRQALRGTVRSGRRSQRGAGPQAIRSSEALTPHRLRALRAAAGRCRDTSRSRVATGREAASPAGNEACSVSRASMQLARPRQPVYHRRSSPFRRAPARHAACAPPFPR</sequence>